<dbReference type="Proteomes" id="UP000886520">
    <property type="component" value="Chromosome 21"/>
</dbReference>
<evidence type="ECO:0000313" key="2">
    <source>
        <dbReference type="Proteomes" id="UP000886520"/>
    </source>
</evidence>
<keyword evidence="2" id="KW-1185">Reference proteome</keyword>
<name>A0A9D4U895_ADICA</name>
<comment type="caution">
    <text evidence="1">The sequence shown here is derived from an EMBL/GenBank/DDBJ whole genome shotgun (WGS) entry which is preliminary data.</text>
</comment>
<sequence length="153" mass="17880">MLSIGSQYQHVLGLPNFFWEPRHREVFVPLRCEVGIDTCLLVYLAQRKVPEFEEKGGFMTKLLEEPLIFVISQTVYVELMEVLLMESKIVPGVIERSPLIKPRWVALCLKKMTKFGKRVLQKVHLEELNNYVEKLRKIDGYLSKADARFNRSL</sequence>
<dbReference type="AlphaFoldDB" id="A0A9D4U895"/>
<reference evidence="1" key="1">
    <citation type="submission" date="2021-01" db="EMBL/GenBank/DDBJ databases">
        <title>Adiantum capillus-veneris genome.</title>
        <authorList>
            <person name="Fang Y."/>
            <person name="Liao Q."/>
        </authorList>
    </citation>
    <scope>NUCLEOTIDE SEQUENCE</scope>
    <source>
        <strain evidence="1">H3</strain>
        <tissue evidence="1">Leaf</tissue>
    </source>
</reference>
<evidence type="ECO:0000313" key="1">
    <source>
        <dbReference type="EMBL" id="KAI5062847.1"/>
    </source>
</evidence>
<accession>A0A9D4U895</accession>
<proteinExistence type="predicted"/>
<dbReference type="OrthoDB" id="10480076at2759"/>
<dbReference type="EMBL" id="JABFUD020000021">
    <property type="protein sequence ID" value="KAI5062847.1"/>
    <property type="molecule type" value="Genomic_DNA"/>
</dbReference>
<organism evidence="1 2">
    <name type="scientific">Adiantum capillus-veneris</name>
    <name type="common">Maidenhair fern</name>
    <dbReference type="NCBI Taxonomy" id="13818"/>
    <lineage>
        <taxon>Eukaryota</taxon>
        <taxon>Viridiplantae</taxon>
        <taxon>Streptophyta</taxon>
        <taxon>Embryophyta</taxon>
        <taxon>Tracheophyta</taxon>
        <taxon>Polypodiopsida</taxon>
        <taxon>Polypodiidae</taxon>
        <taxon>Polypodiales</taxon>
        <taxon>Pteridineae</taxon>
        <taxon>Pteridaceae</taxon>
        <taxon>Vittarioideae</taxon>
        <taxon>Adiantum</taxon>
    </lineage>
</organism>
<gene>
    <name evidence="1" type="ORF">GOP47_0021394</name>
</gene>
<protein>
    <submittedName>
        <fullName evidence="1">Uncharacterized protein</fullName>
    </submittedName>
</protein>